<name>A0ABV6PAR5_9MICC</name>
<dbReference type="SUPFAM" id="SSF53850">
    <property type="entry name" value="Periplasmic binding protein-like II"/>
    <property type="match status" value="1"/>
</dbReference>
<dbReference type="Proteomes" id="UP001589862">
    <property type="component" value="Unassembled WGS sequence"/>
</dbReference>
<dbReference type="EMBL" id="JBHLUB010000029">
    <property type="protein sequence ID" value="MFC0582215.1"/>
    <property type="molecule type" value="Genomic_DNA"/>
</dbReference>
<keyword evidence="1" id="KW-0732">Signal</keyword>
<evidence type="ECO:0000256" key="1">
    <source>
        <dbReference type="SAM" id="SignalP"/>
    </source>
</evidence>
<protein>
    <submittedName>
        <fullName evidence="3">ABC transporter substrate-binding protein</fullName>
    </submittedName>
</protein>
<evidence type="ECO:0000313" key="4">
    <source>
        <dbReference type="Proteomes" id="UP001589862"/>
    </source>
</evidence>
<feature type="domain" description="SsuA/THI5-like" evidence="2">
    <location>
        <begin position="53"/>
        <end position="270"/>
    </location>
</feature>
<keyword evidence="4" id="KW-1185">Reference proteome</keyword>
<reference evidence="3 4" key="1">
    <citation type="submission" date="2024-09" db="EMBL/GenBank/DDBJ databases">
        <authorList>
            <person name="Sun Q."/>
            <person name="Mori K."/>
        </authorList>
    </citation>
    <scope>NUCLEOTIDE SEQUENCE [LARGE SCALE GENOMIC DNA]</scope>
    <source>
        <strain evidence="3 4">NCAIM B.02604</strain>
    </source>
</reference>
<dbReference type="InterPro" id="IPR015168">
    <property type="entry name" value="SsuA/THI5"/>
</dbReference>
<dbReference type="PROSITE" id="PS51257">
    <property type="entry name" value="PROKAR_LIPOPROTEIN"/>
    <property type="match status" value="1"/>
</dbReference>
<evidence type="ECO:0000259" key="2">
    <source>
        <dbReference type="Pfam" id="PF09084"/>
    </source>
</evidence>
<accession>A0ABV6PAR5</accession>
<sequence length="330" mass="34576">MNIRRLGATAAALVLATTLAACGDSGGSNVGGGDTQTLKVGLIGIGSDAAVKIAEEEGYFAEENIKVESTVVANPPAGIAAAQSGQLDIAYAPSIPVLNALSENVPLKVIGAADGYPENSEDVEPRDLDDTGLFANPDAGINSPKDLEGKSVSVPARKAQLEVTIANSVSEDGGDPSKINWMVLDPSSALQSLQQKRVDAVGLVSPFTARASSEGGKYVASPGVEFFGEGAIGLWVAGESTTENKAEAIASFQRAMKKANEYANENYEEAEQYASELTNIPVETLKEGAHTYWPTDVTLEQIQDVNKKLADLGYLSKEVELDDSLILESK</sequence>
<dbReference type="PANTHER" id="PTHR30024">
    <property type="entry name" value="ALIPHATIC SULFONATES-BINDING PROTEIN-RELATED"/>
    <property type="match status" value="1"/>
</dbReference>
<dbReference type="Pfam" id="PF09084">
    <property type="entry name" value="NMT1"/>
    <property type="match status" value="1"/>
</dbReference>
<feature type="signal peptide" evidence="1">
    <location>
        <begin position="1"/>
        <end position="23"/>
    </location>
</feature>
<dbReference type="RefSeq" id="WP_377459208.1">
    <property type="nucleotide sequence ID" value="NZ_JBHLUB010000029.1"/>
</dbReference>
<gene>
    <name evidence="3" type="ORF">ACFFFR_07445</name>
</gene>
<proteinExistence type="predicted"/>
<dbReference type="Gene3D" id="3.40.190.10">
    <property type="entry name" value="Periplasmic binding protein-like II"/>
    <property type="match status" value="2"/>
</dbReference>
<organism evidence="3 4">
    <name type="scientific">Micrococcoides hystricis</name>
    <dbReference type="NCBI Taxonomy" id="1572761"/>
    <lineage>
        <taxon>Bacteria</taxon>
        <taxon>Bacillati</taxon>
        <taxon>Actinomycetota</taxon>
        <taxon>Actinomycetes</taxon>
        <taxon>Micrococcales</taxon>
        <taxon>Micrococcaceae</taxon>
        <taxon>Micrococcoides</taxon>
    </lineage>
</organism>
<feature type="chain" id="PRO_5046123178" evidence="1">
    <location>
        <begin position="24"/>
        <end position="330"/>
    </location>
</feature>
<comment type="caution">
    <text evidence="3">The sequence shown here is derived from an EMBL/GenBank/DDBJ whole genome shotgun (WGS) entry which is preliminary data.</text>
</comment>
<evidence type="ECO:0000313" key="3">
    <source>
        <dbReference type="EMBL" id="MFC0582215.1"/>
    </source>
</evidence>